<reference evidence="2 3" key="1">
    <citation type="journal article" date="2019" name="Int. J. Syst. Evol. Microbiol.">
        <title>The Global Catalogue of Microorganisms (GCM) 10K type strain sequencing project: providing services to taxonomists for standard genome sequencing and annotation.</title>
        <authorList>
            <consortium name="The Broad Institute Genomics Platform"/>
            <consortium name="The Broad Institute Genome Sequencing Center for Infectious Disease"/>
            <person name="Wu L."/>
            <person name="Ma J."/>
        </authorList>
    </citation>
    <scope>NUCLEOTIDE SEQUENCE [LARGE SCALE GENOMIC DNA]</scope>
    <source>
        <strain evidence="2 3">XZYJT29</strain>
    </source>
</reference>
<feature type="transmembrane region" description="Helical" evidence="1">
    <location>
        <begin position="323"/>
        <end position="351"/>
    </location>
</feature>
<feature type="transmembrane region" description="Helical" evidence="1">
    <location>
        <begin position="297"/>
        <end position="316"/>
    </location>
</feature>
<dbReference type="EMBL" id="JBHTAS010000001">
    <property type="protein sequence ID" value="MFC7139401.1"/>
    <property type="molecule type" value="Genomic_DNA"/>
</dbReference>
<keyword evidence="3" id="KW-1185">Reference proteome</keyword>
<accession>A0ABD5XZJ4</accession>
<feature type="transmembrane region" description="Helical" evidence="1">
    <location>
        <begin position="270"/>
        <end position="291"/>
    </location>
</feature>
<evidence type="ECO:0000313" key="3">
    <source>
        <dbReference type="Proteomes" id="UP001596432"/>
    </source>
</evidence>
<keyword evidence="1" id="KW-0812">Transmembrane</keyword>
<gene>
    <name evidence="2" type="ORF">ACFQMA_06060</name>
</gene>
<dbReference type="AlphaFoldDB" id="A0ABD5XZJ4"/>
<feature type="transmembrane region" description="Helical" evidence="1">
    <location>
        <begin position="371"/>
        <end position="391"/>
    </location>
</feature>
<feature type="transmembrane region" description="Helical" evidence="1">
    <location>
        <begin position="221"/>
        <end position="249"/>
    </location>
</feature>
<comment type="caution">
    <text evidence="2">The sequence shown here is derived from an EMBL/GenBank/DDBJ whole genome shotgun (WGS) entry which is preliminary data.</text>
</comment>
<dbReference type="Proteomes" id="UP001596432">
    <property type="component" value="Unassembled WGS sequence"/>
</dbReference>
<keyword evidence="1" id="KW-0472">Membrane</keyword>
<proteinExistence type="predicted"/>
<dbReference type="RefSeq" id="WP_274324991.1">
    <property type="nucleotide sequence ID" value="NZ_CP118158.1"/>
</dbReference>
<protein>
    <submittedName>
        <fullName evidence="2">Uncharacterized protein</fullName>
    </submittedName>
</protein>
<evidence type="ECO:0000313" key="2">
    <source>
        <dbReference type="EMBL" id="MFC7139401.1"/>
    </source>
</evidence>
<name>A0ABD5XZJ4_9EURY</name>
<organism evidence="2 3">
    <name type="scientific">Halosimplex aquaticum</name>
    <dbReference type="NCBI Taxonomy" id="3026162"/>
    <lineage>
        <taxon>Archaea</taxon>
        <taxon>Methanobacteriati</taxon>
        <taxon>Methanobacteriota</taxon>
        <taxon>Stenosarchaea group</taxon>
        <taxon>Halobacteria</taxon>
        <taxon>Halobacteriales</taxon>
        <taxon>Haloarculaceae</taxon>
        <taxon>Halosimplex</taxon>
    </lineage>
</organism>
<keyword evidence="1" id="KW-1133">Transmembrane helix</keyword>
<dbReference type="GeneID" id="78819657"/>
<sequence>MTARRPVLLAALLVVCSLVAAVPAGPASAAPPPEAVCGVCGDGLESAADDAGLALTVERGAATIDVRDNGTGHWHARVRIDGDAADRLRANETLRERVVRASLDRRTVVDDPRNLRTRVENATLVVDFDVAGVAHRGAGGVVLVDLLDWRTRAAGLRLDADELRIRGPNGTAVTRAPPGATAEGRSVVWRSADSDGFGGDTRLAFARSDGVVAQSLTTIAIVAYGVALAGPGVVPLGVIPAVALCGAVLGLRRWGGALPAVDPGLVAKGIAGGGVVVAAVASVALVASALLDATVAESVASFAALYALVAGAALMLDRPSPRVALGWTLGATAVVAAVASVVSVVAFQTALLSIPVALWFPLGRALGSDRWVTGFVAGALALSPFGAAVFFHPPASAAIALLGSLFTTIPWAAATVCFGVPLYLLGRELGRDGTVTGGTSPATRDPSV</sequence>
<feature type="transmembrane region" description="Helical" evidence="1">
    <location>
        <begin position="398"/>
        <end position="424"/>
    </location>
</feature>
<evidence type="ECO:0000256" key="1">
    <source>
        <dbReference type="SAM" id="Phobius"/>
    </source>
</evidence>